<name>A0A345D9P8_9BURK</name>
<feature type="region of interest" description="Disordered" evidence="1">
    <location>
        <begin position="51"/>
        <end position="74"/>
    </location>
</feature>
<organism evidence="3 4">
    <name type="scientific">Ephemeroptericola cinctiostellae</name>
    <dbReference type="NCBI Taxonomy" id="2268024"/>
    <lineage>
        <taxon>Bacteria</taxon>
        <taxon>Pseudomonadati</taxon>
        <taxon>Pseudomonadota</taxon>
        <taxon>Betaproteobacteria</taxon>
        <taxon>Burkholderiales</taxon>
        <taxon>Burkholderiaceae</taxon>
        <taxon>Ephemeroptericola</taxon>
    </lineage>
</organism>
<feature type="chain" id="PRO_5016749663" description="DUF2279 domain-containing protein" evidence="2">
    <location>
        <begin position="28"/>
        <end position="354"/>
    </location>
</feature>
<evidence type="ECO:0000313" key="4">
    <source>
        <dbReference type="Proteomes" id="UP000252182"/>
    </source>
</evidence>
<feature type="signal peptide" evidence="2">
    <location>
        <begin position="1"/>
        <end position="27"/>
    </location>
</feature>
<keyword evidence="4" id="KW-1185">Reference proteome</keyword>
<evidence type="ECO:0000256" key="2">
    <source>
        <dbReference type="SAM" id="SignalP"/>
    </source>
</evidence>
<dbReference type="InterPro" id="IPR018736">
    <property type="entry name" value="DUF2279_periplasmic_lipo"/>
</dbReference>
<keyword evidence="2" id="KW-0732">Signal</keyword>
<dbReference type="RefSeq" id="WP_114562322.1">
    <property type="nucleotide sequence ID" value="NZ_CP031124.1"/>
</dbReference>
<evidence type="ECO:0000256" key="1">
    <source>
        <dbReference type="SAM" id="MobiDB-lite"/>
    </source>
</evidence>
<dbReference type="OrthoDB" id="8903620at2"/>
<proteinExistence type="predicted"/>
<gene>
    <name evidence="3" type="ORF">DTO96_100805</name>
</gene>
<dbReference type="EMBL" id="CP031124">
    <property type="protein sequence ID" value="AXF85086.1"/>
    <property type="molecule type" value="Genomic_DNA"/>
</dbReference>
<dbReference type="Pfam" id="PF10043">
    <property type="entry name" value="DUF2279"/>
    <property type="match status" value="1"/>
</dbReference>
<dbReference type="AlphaFoldDB" id="A0A345D9P8"/>
<accession>A0A345D9P8</accession>
<sequence length="354" mass="38964">MRATFNKTWLWRVGLSAALLNVGAVHAQDVRALPTSADVGGVLTQSLQNPTDMNAPPPEGSTVHAVGASTQNHPKMDEAKLNVAPAPDSMKSSQAYSWNAAEEDLKSIKWEAAGTFAGITAIGVKSWKWGSSSFHFNSEHWFGKQTGSGGTDKLGHAFTSYTLTNAFAERLQAQGRTPERAALSAALLTQALMLYVEIFDGVSGDHGFSKEDFVMNALGTGFAYLRQTHPRIKDLIDYRMEYKPSGYKGFRPLSDYEGQKYLIALKLSGVKSLKDTPLKYVELQAGYYTRGFSKEAKKDGQERKRHGFVGIGVNLSQLVFGSPEPQDNGYEKAGRFFFEHIQLPYTAVRKNSDF</sequence>
<reference evidence="4" key="1">
    <citation type="submission" date="2018-07" db="EMBL/GenBank/DDBJ databases">
        <authorList>
            <person name="Kim H."/>
        </authorList>
    </citation>
    <scope>NUCLEOTIDE SEQUENCE [LARGE SCALE GENOMIC DNA]</scope>
    <source>
        <strain evidence="4">F02</strain>
    </source>
</reference>
<protein>
    <recommendedName>
        <fullName evidence="5">DUF2279 domain-containing protein</fullName>
    </recommendedName>
</protein>
<dbReference type="Proteomes" id="UP000252182">
    <property type="component" value="Chromosome"/>
</dbReference>
<evidence type="ECO:0000313" key="3">
    <source>
        <dbReference type="EMBL" id="AXF85086.1"/>
    </source>
</evidence>
<evidence type="ECO:0008006" key="5">
    <source>
        <dbReference type="Google" id="ProtNLM"/>
    </source>
</evidence>
<dbReference type="KEGG" id="hyf:DTO96_100805"/>